<feature type="region of interest" description="Disordered" evidence="1">
    <location>
        <begin position="1"/>
        <end position="25"/>
    </location>
</feature>
<evidence type="ECO:0000313" key="2">
    <source>
        <dbReference type="EMBL" id="KAF1957641.1"/>
    </source>
</evidence>
<evidence type="ECO:0000256" key="1">
    <source>
        <dbReference type="SAM" id="MobiDB-lite"/>
    </source>
</evidence>
<dbReference type="EMBL" id="ML976989">
    <property type="protein sequence ID" value="KAF1957641.1"/>
    <property type="molecule type" value="Genomic_DNA"/>
</dbReference>
<sequence>MELPPDIGPSRSRDHISARRSSPNALPLVILTQAMREPEQEKPGPDPKRFRFLQLPTEMRIHILSHATCYQGRNASYHTIFDNLHPQYRLHWTDTYEVGPELLTSKAFRDELAASQTMHRDRPHAPVLVCNYALIESAMNLFFAFRQAITDAKRFTLYFKKRQADGNDAVEEARKLKRWVIDAPVDSIMRALAAIQVGVNQYHVRGDNEATFRTFLEVALPYLCQPGAKLEVHVFAQNETHVHKILEQKWGLRGAQSDSDREAVVVLDKTVLVPRTLGWMGGALEAGGLRWRFVTKRELQLLETDGWVDGVRQ</sequence>
<gene>
    <name evidence="2" type="ORF">CC80DRAFT_547535</name>
</gene>
<reference evidence="2" key="1">
    <citation type="journal article" date="2020" name="Stud. Mycol.">
        <title>101 Dothideomycetes genomes: a test case for predicting lifestyles and emergence of pathogens.</title>
        <authorList>
            <person name="Haridas S."/>
            <person name="Albert R."/>
            <person name="Binder M."/>
            <person name="Bloem J."/>
            <person name="Labutti K."/>
            <person name="Salamov A."/>
            <person name="Andreopoulos B."/>
            <person name="Baker S."/>
            <person name="Barry K."/>
            <person name="Bills G."/>
            <person name="Bluhm B."/>
            <person name="Cannon C."/>
            <person name="Castanera R."/>
            <person name="Culley D."/>
            <person name="Daum C."/>
            <person name="Ezra D."/>
            <person name="Gonzalez J."/>
            <person name="Henrissat B."/>
            <person name="Kuo A."/>
            <person name="Liang C."/>
            <person name="Lipzen A."/>
            <person name="Lutzoni F."/>
            <person name="Magnuson J."/>
            <person name="Mondo S."/>
            <person name="Nolan M."/>
            <person name="Ohm R."/>
            <person name="Pangilinan J."/>
            <person name="Park H.-J."/>
            <person name="Ramirez L."/>
            <person name="Alfaro M."/>
            <person name="Sun H."/>
            <person name="Tritt A."/>
            <person name="Yoshinaga Y."/>
            <person name="Zwiers L.-H."/>
            <person name="Turgeon B."/>
            <person name="Goodwin S."/>
            <person name="Spatafora J."/>
            <person name="Crous P."/>
            <person name="Grigoriev I."/>
        </authorList>
    </citation>
    <scope>NUCLEOTIDE SEQUENCE</scope>
    <source>
        <strain evidence="2">CBS 675.92</strain>
    </source>
</reference>
<dbReference type="AlphaFoldDB" id="A0A6A5TYC8"/>
<name>A0A6A5TYC8_9PLEO</name>
<dbReference type="Proteomes" id="UP000800035">
    <property type="component" value="Unassembled WGS sequence"/>
</dbReference>
<keyword evidence="3" id="KW-1185">Reference proteome</keyword>
<accession>A0A6A5TYC8</accession>
<organism evidence="2 3">
    <name type="scientific">Byssothecium circinans</name>
    <dbReference type="NCBI Taxonomy" id="147558"/>
    <lineage>
        <taxon>Eukaryota</taxon>
        <taxon>Fungi</taxon>
        <taxon>Dikarya</taxon>
        <taxon>Ascomycota</taxon>
        <taxon>Pezizomycotina</taxon>
        <taxon>Dothideomycetes</taxon>
        <taxon>Pleosporomycetidae</taxon>
        <taxon>Pleosporales</taxon>
        <taxon>Massarineae</taxon>
        <taxon>Massarinaceae</taxon>
        <taxon>Byssothecium</taxon>
    </lineage>
</organism>
<evidence type="ECO:0000313" key="3">
    <source>
        <dbReference type="Proteomes" id="UP000800035"/>
    </source>
</evidence>
<protein>
    <submittedName>
        <fullName evidence="2">Uncharacterized protein</fullName>
    </submittedName>
</protein>
<proteinExistence type="predicted"/>